<dbReference type="GO" id="GO:0019888">
    <property type="term" value="F:protein phosphatase regulator activity"/>
    <property type="evidence" value="ECO:0007669"/>
    <property type="project" value="TreeGrafter"/>
</dbReference>
<feature type="region of interest" description="Disordered" evidence="3">
    <location>
        <begin position="167"/>
        <end position="189"/>
    </location>
</feature>
<feature type="compositionally biased region" description="Low complexity" evidence="3">
    <location>
        <begin position="203"/>
        <end position="212"/>
    </location>
</feature>
<feature type="compositionally biased region" description="Acidic residues" evidence="3">
    <location>
        <begin position="213"/>
        <end position="227"/>
    </location>
</feature>
<feature type="compositionally biased region" description="Basic and acidic residues" evidence="3">
    <location>
        <begin position="692"/>
        <end position="720"/>
    </location>
</feature>
<organism evidence="4 5">
    <name type="scientific">Pseudocohnilembus persalinus</name>
    <name type="common">Ciliate</name>
    <dbReference type="NCBI Taxonomy" id="266149"/>
    <lineage>
        <taxon>Eukaryota</taxon>
        <taxon>Sar</taxon>
        <taxon>Alveolata</taxon>
        <taxon>Ciliophora</taxon>
        <taxon>Intramacronucleata</taxon>
        <taxon>Oligohymenophorea</taxon>
        <taxon>Scuticociliatia</taxon>
        <taxon>Philasterida</taxon>
        <taxon>Pseudocohnilembidae</taxon>
        <taxon>Pseudocohnilembus</taxon>
    </lineage>
</organism>
<evidence type="ECO:0000256" key="3">
    <source>
        <dbReference type="SAM" id="MobiDB-lite"/>
    </source>
</evidence>
<feature type="compositionally biased region" description="Low complexity" evidence="3">
    <location>
        <begin position="721"/>
        <end position="731"/>
    </location>
</feature>
<dbReference type="PANTHER" id="PTHR12634:SF8">
    <property type="entry name" value="FIERY MOUNTAIN, ISOFORM D"/>
    <property type="match status" value="1"/>
</dbReference>
<proteinExistence type="inferred from homology"/>
<comment type="similarity">
    <text evidence="1">Belongs to the SAPS family.</text>
</comment>
<dbReference type="EMBL" id="LDAU01000194">
    <property type="protein sequence ID" value="KRX00151.1"/>
    <property type="molecule type" value="Genomic_DNA"/>
</dbReference>
<feature type="region of interest" description="Disordered" evidence="3">
    <location>
        <begin position="612"/>
        <end position="893"/>
    </location>
</feature>
<sequence>MKLDQYEQLVKYVIEMPEDDQDRERAFKFPYVACELLTAEIKQVYDMFLQYEPRDEENNESDNDYDFDHDEKNKYASHQSDDDSDQPSRISITNKNDYKQVISQMSQEEKLQKMQRIQEFQLTHSPERIYNMFKELEAKYEEIEKKNHKLEQRSNKLEHQLEIKNKTIKQLRESNSDLKEENKQTQREKIDLQKQLKKAQKLQQQSAQTQSLQEEEKEQESEEEIFDPETAEKKGQYLLSLLFSFLQTKQRVNITLAGYFSKVLVSLISKKEKEVVQYVYSKPAILKSLCRQNQARSISIILYKLLSFENKLDNDKQYLDERIEVLKYITKLINDPKTDEEERANCTFVIGETIGKWQQTVAGQQIINFIINELSQKWLDGLNSTENQVVYQNCVLLTILLNQIKSFKEQRQEDYDISIGDHVINDEILVENIKNKIKEALDLLLEQPKGSIQTQYNRNLQPLGQTKIKLISFIQVLINQENLEFDCELASNDVFGKLLDLFQQYEWNNVLHNLVTEIIMKTLDKQNVTLLRNLFEEAQLITILNKCTENLYSNDNPDTNKKAFRKGYLGHIYKIGYTIQKIMENDSSFKNDYIQKYNKDWQAFQKQFFKTQKDKNEKELGGNNTSSIDENNSDEDTPNGPSYNEDDIQKKYNNFISDSDSSKDNDNSSGEIQPENQEDDWEKEWQLQNVKSEVDQEKNNENKFEEFDKEIEINNEKQLKEQMQQEDQSNNQEDKQDQNNQNIMEEEVQEDKEINQQQDQEEREEEDEEEREEERDDDENEEEKEEEKERELENFQDQEIKQEEQKSNNIDQIQQEQQQQIEEDNTESNNEKEYKENQQQNDQKEEKTNNNDNDDIKEQEQQTQTNAEDEQVQQKQSDNEKTEQVDVQQEQQQ</sequence>
<protein>
    <recommendedName>
        <fullName evidence="6">Armadillo-type fold</fullName>
    </recommendedName>
</protein>
<name>A0A0V0QD62_PSEPJ</name>
<dbReference type="PANTHER" id="PTHR12634">
    <property type="entry name" value="SIT4 YEAST -ASSOCIATING PROTEIN-RELATED"/>
    <property type="match status" value="1"/>
</dbReference>
<reference evidence="4 5" key="1">
    <citation type="journal article" date="2015" name="Sci. Rep.">
        <title>Genome of the facultative scuticociliatosis pathogen Pseudocohnilembus persalinus provides insight into its virulence through horizontal gene transfer.</title>
        <authorList>
            <person name="Xiong J."/>
            <person name="Wang G."/>
            <person name="Cheng J."/>
            <person name="Tian M."/>
            <person name="Pan X."/>
            <person name="Warren A."/>
            <person name="Jiang C."/>
            <person name="Yuan D."/>
            <person name="Miao W."/>
        </authorList>
    </citation>
    <scope>NUCLEOTIDE SEQUENCE [LARGE SCALE GENOMIC DNA]</scope>
    <source>
        <strain evidence="4">36N120E</strain>
    </source>
</reference>
<evidence type="ECO:0000313" key="4">
    <source>
        <dbReference type="EMBL" id="KRX00151.1"/>
    </source>
</evidence>
<feature type="compositionally biased region" description="Acidic residues" evidence="3">
    <location>
        <begin position="54"/>
        <end position="68"/>
    </location>
</feature>
<dbReference type="OMA" id="CCNERIR"/>
<dbReference type="GO" id="GO:0019903">
    <property type="term" value="F:protein phosphatase binding"/>
    <property type="evidence" value="ECO:0007669"/>
    <property type="project" value="InterPro"/>
</dbReference>
<evidence type="ECO:0008006" key="6">
    <source>
        <dbReference type="Google" id="ProtNLM"/>
    </source>
</evidence>
<feature type="region of interest" description="Disordered" evidence="3">
    <location>
        <begin position="203"/>
        <end position="227"/>
    </location>
</feature>
<dbReference type="InParanoid" id="A0A0V0QD62"/>
<dbReference type="Proteomes" id="UP000054937">
    <property type="component" value="Unassembled WGS sequence"/>
</dbReference>
<feature type="compositionally biased region" description="Low complexity" evidence="3">
    <location>
        <begin position="808"/>
        <end position="820"/>
    </location>
</feature>
<feature type="compositionally biased region" description="Basic and acidic residues" evidence="3">
    <location>
        <begin position="829"/>
        <end position="860"/>
    </location>
</feature>
<gene>
    <name evidence="4" type="ORF">PPERSA_10650</name>
</gene>
<evidence type="ECO:0000256" key="1">
    <source>
        <dbReference type="ARBA" id="ARBA00006180"/>
    </source>
</evidence>
<feature type="region of interest" description="Disordered" evidence="3">
    <location>
        <begin position="54"/>
        <end position="94"/>
    </location>
</feature>
<keyword evidence="5" id="KW-1185">Reference proteome</keyword>
<dbReference type="InterPro" id="IPR007587">
    <property type="entry name" value="SAPS"/>
</dbReference>
<feature type="compositionally biased region" description="Acidic residues" evidence="3">
    <location>
        <begin position="759"/>
        <end position="786"/>
    </location>
</feature>
<evidence type="ECO:0000256" key="2">
    <source>
        <dbReference type="ARBA" id="ARBA00023306"/>
    </source>
</evidence>
<dbReference type="Pfam" id="PF04499">
    <property type="entry name" value="SAPS"/>
    <property type="match status" value="1"/>
</dbReference>
<accession>A0A0V0QD62</accession>
<dbReference type="OrthoDB" id="295029at2759"/>
<evidence type="ECO:0000313" key="5">
    <source>
        <dbReference type="Proteomes" id="UP000054937"/>
    </source>
</evidence>
<keyword evidence="2" id="KW-0131">Cell cycle</keyword>
<comment type="caution">
    <text evidence="4">The sequence shown here is derived from an EMBL/GenBank/DDBJ whole genome shotgun (WGS) entry which is preliminary data.</text>
</comment>
<dbReference type="AlphaFoldDB" id="A0A0V0QD62"/>
<feature type="compositionally biased region" description="Basic and acidic residues" evidence="3">
    <location>
        <begin position="787"/>
        <end position="806"/>
    </location>
</feature>